<dbReference type="CDD" id="cd14348">
    <property type="entry name" value="UBA_p47"/>
    <property type="match status" value="1"/>
</dbReference>
<evidence type="ECO:0000256" key="2">
    <source>
        <dbReference type="ARBA" id="ARBA00022801"/>
    </source>
</evidence>
<evidence type="ECO:0000256" key="4">
    <source>
        <dbReference type="ARBA" id="ARBA00022963"/>
    </source>
</evidence>
<evidence type="ECO:0000256" key="7">
    <source>
        <dbReference type="SAM" id="MobiDB-lite"/>
    </source>
</evidence>
<feature type="compositionally biased region" description="Low complexity" evidence="7">
    <location>
        <begin position="571"/>
        <end position="580"/>
    </location>
</feature>
<dbReference type="SMART" id="SM00166">
    <property type="entry name" value="UBX"/>
    <property type="match status" value="1"/>
</dbReference>
<feature type="short sequence motif" description="GXGXXG" evidence="6">
    <location>
        <begin position="820"/>
        <end position="825"/>
    </location>
</feature>
<evidence type="ECO:0000256" key="5">
    <source>
        <dbReference type="ARBA" id="ARBA00023098"/>
    </source>
</evidence>
<dbReference type="Gene3D" id="1.10.8.10">
    <property type="entry name" value="DNA helicase RuvA subunit, C-terminal domain"/>
    <property type="match status" value="1"/>
</dbReference>
<feature type="domain" description="PNPLA" evidence="9">
    <location>
        <begin position="816"/>
        <end position="1014"/>
    </location>
</feature>
<dbReference type="PROSITE" id="PS51635">
    <property type="entry name" value="PNPLA"/>
    <property type="match status" value="1"/>
</dbReference>
<dbReference type="Pfam" id="PF11815">
    <property type="entry name" value="DUF3336"/>
    <property type="match status" value="1"/>
</dbReference>
<feature type="region of interest" description="Disordered" evidence="7">
    <location>
        <begin position="340"/>
        <end position="363"/>
    </location>
</feature>
<dbReference type="SUPFAM" id="SSF46934">
    <property type="entry name" value="UBA-like"/>
    <property type="match status" value="1"/>
</dbReference>
<dbReference type="PANTHER" id="PTHR14226:SF10">
    <property type="entry name" value="TRIACYLGLYCEROL LIPASE 4-RELATED"/>
    <property type="match status" value="1"/>
</dbReference>
<dbReference type="EMBL" id="CP126208">
    <property type="protein sequence ID" value="WIA09639.1"/>
    <property type="molecule type" value="Genomic_DNA"/>
</dbReference>
<dbReference type="PROSITE" id="PS50033">
    <property type="entry name" value="UBX"/>
    <property type="match status" value="1"/>
</dbReference>
<dbReference type="Proteomes" id="UP001244341">
    <property type="component" value="Chromosome 1b"/>
</dbReference>
<sequence>MAGVTDEGVARFVETTGCDADQATFLLEATHGNFEAAVQMYYESHPSESAHVAAGTHGTARAAATTPAAAAAAAAAPAGRPAGQAAAARQRRGPGLLALPIKMLTAGINLMASVVHMTFSIAALVGDRVLPPAVMRGARGIVRSVLAATAEPPDAPAQAREFVADFKAQYGDAHPAWLEESWRQAASLAHQQFKFLFAFLHSPEHEDSEGFVREVLCAPSIVSYVRETFVAWGGDVRRPDAFGLSTRLSVSTYPCIALLAFSGQRTKLVALVQGRVRAPELLAALRRAVDEQGMLLMAEQLEQEEREMSRRLLAEQNAEYEASLAADQEREARRQEEARKAQEAAQQQAAEEARQRAEEEAAEQRRLQAAANIAARRQQKAALLPEEPAAGTAGIATIRVRLPDGKNCQRRFGPDTTVQVLYDWVDSLEGFDSLSYSLVSAFPKRVFGGDSRGQSLEAAGLVPQGALFVQDSSTVEGSSGVNSPRAQRHAKRGLTIYNKQQRQQQLVGGTFKERVAREDAAAAAAVRQMHAASSPFEKGSGACSMRSSSSSSSSSDSSSEALDLDGEGEPEPAAADDAAGAGDLTAAASTWAMEIRHFTDCLPITPDSTLVLRLVGWLGAPAFSQSRARWIRRWSYVPLDVRKWHVVVAMAMTASLVNSLVRRWQESCDERLRQIRAIQARMAAASSYSEWREFAQQLDAMGHCRGGDVSGKIRENLYDRKLLQQKLAHLQSVREHGNGRDMMFALRTDLIRNIANVAKSQLHEHYYELPSPIRGYIQEVKAQLAQLTDWPEAGIDVEEKLSFFKETRHAYGRTALLLSGGGGLGSFHLGVVKALFEHTMLPRVLAGSSVGSIVAGIVGTRTDDELRETFRKLDEVELSFFNNSRALELVHSFLQKGALHDMSYLQRKLKALIGNYTFLEAYERTGRILNVSVCPADTNEPARLLNYLTAPQALIWSAVAASSAFPGLFHPQDLLARNARGEEVRFNAPSMSDNVSRRWRDGSLELDLPTFLLSEMFNCNHFIVSQTNPHIAPLLNLKKSLSRRWANLLELELRHRCAQMQCILPDWFPTKWLTLFTQPWEGDITVVLPSHLWNLGKTMVNPTTLDILAATKQGELAIWEKLSAIETNCTIEATLDACLARLTNKARERPLTGLTSRIPSWLSMPAVGQQAVASWGNPLDAGASPGGRLWHRSKSSQALLNGSSGHLPALLQAQQQAKQQQGSAGTSPSAVGPGAEAEGLDFIAP</sequence>
<dbReference type="InterPro" id="IPR009060">
    <property type="entry name" value="UBA-like_sf"/>
</dbReference>
<dbReference type="Pfam" id="PF00789">
    <property type="entry name" value="UBX"/>
    <property type="match status" value="1"/>
</dbReference>
<dbReference type="InterPro" id="IPR001012">
    <property type="entry name" value="UBX_dom"/>
</dbReference>
<dbReference type="Pfam" id="PF21021">
    <property type="entry name" value="FAF1"/>
    <property type="match status" value="1"/>
</dbReference>
<evidence type="ECO:0000256" key="3">
    <source>
        <dbReference type="ARBA" id="ARBA00022824"/>
    </source>
</evidence>
<dbReference type="CDD" id="cd22265">
    <property type="entry name" value="UDM1_RNF168"/>
    <property type="match status" value="1"/>
</dbReference>
<organism evidence="10 11">
    <name type="scientific">Tetradesmus obliquus</name>
    <name type="common">Green alga</name>
    <name type="synonym">Acutodesmus obliquus</name>
    <dbReference type="NCBI Taxonomy" id="3088"/>
    <lineage>
        <taxon>Eukaryota</taxon>
        <taxon>Viridiplantae</taxon>
        <taxon>Chlorophyta</taxon>
        <taxon>core chlorophytes</taxon>
        <taxon>Chlorophyceae</taxon>
        <taxon>CS clade</taxon>
        <taxon>Sphaeropleales</taxon>
        <taxon>Scenedesmaceae</taxon>
        <taxon>Tetradesmus</taxon>
    </lineage>
</organism>
<dbReference type="Pfam" id="PF01734">
    <property type="entry name" value="Patatin"/>
    <property type="match status" value="1"/>
</dbReference>
<dbReference type="Gene3D" id="3.40.30.10">
    <property type="entry name" value="Glutaredoxin"/>
    <property type="match status" value="1"/>
</dbReference>
<comment type="caution">
    <text evidence="6">Lacks conserved residue(s) required for the propagation of feature annotation.</text>
</comment>
<dbReference type="InterPro" id="IPR021771">
    <property type="entry name" value="Triacylglycerol_lipase_N"/>
</dbReference>
<dbReference type="Gene3D" id="3.40.1090.10">
    <property type="entry name" value="Cytosolic phospholipase A2 catalytic domain"/>
    <property type="match status" value="1"/>
</dbReference>
<dbReference type="InterPro" id="IPR050301">
    <property type="entry name" value="NTE"/>
</dbReference>
<dbReference type="InterPro" id="IPR002641">
    <property type="entry name" value="PNPLA_dom"/>
</dbReference>
<dbReference type="PANTHER" id="PTHR14226">
    <property type="entry name" value="NEUROPATHY TARGET ESTERASE/SWISS CHEESE D.MELANOGASTER"/>
    <property type="match status" value="1"/>
</dbReference>
<evidence type="ECO:0000259" key="9">
    <source>
        <dbReference type="PROSITE" id="PS51635"/>
    </source>
</evidence>
<evidence type="ECO:0000259" key="8">
    <source>
        <dbReference type="PROSITE" id="PS50033"/>
    </source>
</evidence>
<reference evidence="10 11" key="1">
    <citation type="submission" date="2023-05" db="EMBL/GenBank/DDBJ databases">
        <title>A 100% complete, gapless, phased diploid assembly of the Scenedesmus obliquus UTEX 3031 genome.</title>
        <authorList>
            <person name="Biondi T.C."/>
            <person name="Hanschen E.R."/>
            <person name="Kwon T."/>
            <person name="Eng W."/>
            <person name="Kruse C.P.S."/>
            <person name="Koehler S.I."/>
            <person name="Kunde Y."/>
            <person name="Gleasner C.D."/>
            <person name="You Mak K.T."/>
            <person name="Polle J."/>
            <person name="Hovde B.T."/>
            <person name="Starkenburg S.R."/>
        </authorList>
    </citation>
    <scope>NUCLEOTIDE SEQUENCE [LARGE SCALE GENOMIC DNA]</scope>
    <source>
        <strain evidence="10 11">DOE0152z</strain>
    </source>
</reference>
<evidence type="ECO:0000256" key="1">
    <source>
        <dbReference type="ARBA" id="ARBA00004240"/>
    </source>
</evidence>
<dbReference type="InterPro" id="IPR036249">
    <property type="entry name" value="Thioredoxin-like_sf"/>
</dbReference>
<dbReference type="SUPFAM" id="SSF54236">
    <property type="entry name" value="Ubiquitin-like"/>
    <property type="match status" value="1"/>
</dbReference>
<evidence type="ECO:0008006" key="12">
    <source>
        <dbReference type="Google" id="ProtNLM"/>
    </source>
</evidence>
<dbReference type="InterPro" id="IPR006577">
    <property type="entry name" value="UAS"/>
</dbReference>
<dbReference type="Gene3D" id="3.10.20.90">
    <property type="entry name" value="Phosphatidylinositol 3-kinase Catalytic Subunit, Chain A, domain 1"/>
    <property type="match status" value="1"/>
</dbReference>
<keyword evidence="11" id="KW-1185">Reference proteome</keyword>
<evidence type="ECO:0000313" key="10">
    <source>
        <dbReference type="EMBL" id="WIA09639.1"/>
    </source>
</evidence>
<gene>
    <name evidence="10" type="ORF">OEZ85_009027</name>
</gene>
<comment type="subcellular location">
    <subcellularLocation>
        <location evidence="1">Endoplasmic reticulum</location>
    </subcellularLocation>
</comment>
<accession>A0ABY8TKJ0</accession>
<dbReference type="SMART" id="SM00594">
    <property type="entry name" value="UAS"/>
    <property type="match status" value="1"/>
</dbReference>
<keyword evidence="3" id="KW-0256">Endoplasmic reticulum</keyword>
<dbReference type="SUPFAM" id="SSF52833">
    <property type="entry name" value="Thioredoxin-like"/>
    <property type="match status" value="1"/>
</dbReference>
<dbReference type="CDD" id="cd01767">
    <property type="entry name" value="UBX"/>
    <property type="match status" value="1"/>
</dbReference>
<evidence type="ECO:0000256" key="6">
    <source>
        <dbReference type="PROSITE-ProRule" id="PRU01161"/>
    </source>
</evidence>
<proteinExistence type="predicted"/>
<dbReference type="Pfam" id="PF14555">
    <property type="entry name" value="UBA_4"/>
    <property type="match status" value="1"/>
</dbReference>
<feature type="region of interest" description="Disordered" evidence="7">
    <location>
        <begin position="535"/>
        <end position="580"/>
    </location>
</feature>
<feature type="region of interest" description="Disordered" evidence="7">
    <location>
        <begin position="1217"/>
        <end position="1245"/>
    </location>
</feature>
<keyword evidence="5 6" id="KW-0443">Lipid metabolism</keyword>
<feature type="domain" description="UBX" evidence="8">
    <location>
        <begin position="391"/>
        <end position="469"/>
    </location>
</feature>
<feature type="active site" description="Nucleophile" evidence="6">
    <location>
        <position position="849"/>
    </location>
</feature>
<keyword evidence="2 6" id="KW-0378">Hydrolase</keyword>
<dbReference type="InterPro" id="IPR016035">
    <property type="entry name" value="Acyl_Trfase/lysoPLipase"/>
</dbReference>
<keyword evidence="4 6" id="KW-0442">Lipid degradation</keyword>
<dbReference type="InterPro" id="IPR049483">
    <property type="entry name" value="FAF1_2-like_UAS"/>
</dbReference>
<dbReference type="SUPFAM" id="SSF52151">
    <property type="entry name" value="FabD/lysophospholipase-like"/>
    <property type="match status" value="1"/>
</dbReference>
<feature type="compositionally biased region" description="Basic and acidic residues" evidence="7">
    <location>
        <begin position="351"/>
        <end position="363"/>
    </location>
</feature>
<feature type="short sequence motif" description="GXSXG" evidence="6">
    <location>
        <begin position="847"/>
        <end position="851"/>
    </location>
</feature>
<protein>
    <recommendedName>
        <fullName evidence="12">UBX domain-containing protein</fullName>
    </recommendedName>
</protein>
<evidence type="ECO:0000313" key="11">
    <source>
        <dbReference type="Proteomes" id="UP001244341"/>
    </source>
</evidence>
<feature type="compositionally biased region" description="Low complexity" evidence="7">
    <location>
        <begin position="547"/>
        <end position="559"/>
    </location>
</feature>
<name>A0ABY8TKJ0_TETOB</name>
<feature type="active site" description="Proton acceptor" evidence="6">
    <location>
        <position position="1001"/>
    </location>
</feature>
<dbReference type="InterPro" id="IPR029071">
    <property type="entry name" value="Ubiquitin-like_domsf"/>
</dbReference>